<gene>
    <name evidence="2" type="ORF">AVEN_7325_1</name>
</gene>
<dbReference type="EMBL" id="BGPR01000102">
    <property type="protein sequence ID" value="GBL94342.1"/>
    <property type="molecule type" value="Genomic_DNA"/>
</dbReference>
<organism evidence="2 3">
    <name type="scientific">Araneus ventricosus</name>
    <name type="common">Orbweaver spider</name>
    <name type="synonym">Epeira ventricosa</name>
    <dbReference type="NCBI Taxonomy" id="182803"/>
    <lineage>
        <taxon>Eukaryota</taxon>
        <taxon>Metazoa</taxon>
        <taxon>Ecdysozoa</taxon>
        <taxon>Arthropoda</taxon>
        <taxon>Chelicerata</taxon>
        <taxon>Arachnida</taxon>
        <taxon>Araneae</taxon>
        <taxon>Araneomorphae</taxon>
        <taxon>Entelegynae</taxon>
        <taxon>Araneoidea</taxon>
        <taxon>Araneidae</taxon>
        <taxon>Araneus</taxon>
    </lineage>
</organism>
<comment type="caution">
    <text evidence="2">The sequence shown here is derived from an EMBL/GenBank/DDBJ whole genome shotgun (WGS) entry which is preliminary data.</text>
</comment>
<dbReference type="Proteomes" id="UP000499080">
    <property type="component" value="Unassembled WGS sequence"/>
</dbReference>
<evidence type="ECO:0000313" key="3">
    <source>
        <dbReference type="Proteomes" id="UP000499080"/>
    </source>
</evidence>
<evidence type="ECO:0000313" key="2">
    <source>
        <dbReference type="EMBL" id="GBL94342.1"/>
    </source>
</evidence>
<reference evidence="2 3" key="1">
    <citation type="journal article" date="2019" name="Sci. Rep.">
        <title>Orb-weaving spider Araneus ventricosus genome elucidates the spidroin gene catalogue.</title>
        <authorList>
            <person name="Kono N."/>
            <person name="Nakamura H."/>
            <person name="Ohtoshi R."/>
            <person name="Moran D.A.P."/>
            <person name="Shinohara A."/>
            <person name="Yoshida Y."/>
            <person name="Fujiwara M."/>
            <person name="Mori M."/>
            <person name="Tomita M."/>
            <person name="Arakawa K."/>
        </authorList>
    </citation>
    <scope>NUCLEOTIDE SEQUENCE [LARGE SCALE GENOMIC DNA]</scope>
</reference>
<evidence type="ECO:0000256" key="1">
    <source>
        <dbReference type="SAM" id="MobiDB-lite"/>
    </source>
</evidence>
<accession>A0A4Y2BQ54</accession>
<feature type="region of interest" description="Disordered" evidence="1">
    <location>
        <begin position="51"/>
        <end position="70"/>
    </location>
</feature>
<dbReference type="AlphaFoldDB" id="A0A4Y2BQ54"/>
<name>A0A4Y2BQ54_ARAVE</name>
<keyword evidence="3" id="KW-1185">Reference proteome</keyword>
<sequence length="70" mass="7780">MLRPVGTVVLPAPPVGELPSAVPSEKLESKISLYVPFHVLFINFLWTRPEEASPQDEDDMRSSPQHPNNA</sequence>
<protein>
    <submittedName>
        <fullName evidence="2">Uncharacterized protein</fullName>
    </submittedName>
</protein>
<proteinExistence type="predicted"/>